<evidence type="ECO:0000256" key="4">
    <source>
        <dbReference type="SAM" id="MobiDB-lite"/>
    </source>
</evidence>
<feature type="domain" description="S1 motif" evidence="5">
    <location>
        <begin position="249"/>
        <end position="313"/>
    </location>
</feature>
<dbReference type="PANTHER" id="PTHR10724:SF7">
    <property type="entry name" value="SMALL RIBOSOMAL SUBUNIT PROTEIN BS1C"/>
    <property type="match status" value="1"/>
</dbReference>
<gene>
    <name evidence="6" type="ORF">AMOR_15820</name>
</gene>
<evidence type="ECO:0000256" key="2">
    <source>
        <dbReference type="ARBA" id="ARBA00022980"/>
    </source>
</evidence>
<dbReference type="InterPro" id="IPR012340">
    <property type="entry name" value="NA-bd_OB-fold"/>
</dbReference>
<keyword evidence="3" id="KW-0687">Ribonucleoprotein</keyword>
<accession>A0ABM7WT38</accession>
<sequence>MSEEKKPESQGPVVIRKGHVRPPPPGSKIEEPTVEPLPPTSAAPAPVDSRPLWQRVADERGPKAAPGGAAPGPRGGHGPRSGGPGPRGGRPGGPGGAPGRPGGDRPRRDREDRREARGERQEPPSPAMRGEPPPAPEVAAPDEGSFADMLAQTDSAPRRRFQVGEKVAGKIIQIGEGVAFLELGSGLADALIETVELTDTEGNVTARVGDIIDGVVIHADERGAIVSKGRAHATRDHAREAVIEAAQSGLPVEGIVKGVNKGGLEVEVHGVRAFCPVSQIDVRFVADTASFVGQKLQFRVQKADQRDVVLSRRALLEEERAAKARATREKLAPGAVLDGIVTSVQDYGAFVDLGGIEGLVHVSELSWDRVSKPQDLLKAGDAVQVQVLRIDEDPKKGERIGLSVRALTPRPEPVASPEKPARAAPPPPPRVGDVVEATVDKIEPFGVFVRFAGGRGLVPAAETGTPRGSDLRKSFKVGDTLHALVSAIDEQGRIRLSKTEAEHAAERAEARAYMEKSPRASGKGFGTLGDLLRQKLEKK</sequence>
<name>A0ABM7WT38_9BACT</name>
<keyword evidence="7" id="KW-1185">Reference proteome</keyword>
<comment type="similarity">
    <text evidence="1">Belongs to the bacterial ribosomal protein bS1 family.</text>
</comment>
<dbReference type="Pfam" id="PF00575">
    <property type="entry name" value="S1"/>
    <property type="match status" value="3"/>
</dbReference>
<dbReference type="SMART" id="SM00316">
    <property type="entry name" value="S1"/>
    <property type="match status" value="4"/>
</dbReference>
<feature type="region of interest" description="Disordered" evidence="4">
    <location>
        <begin position="510"/>
        <end position="539"/>
    </location>
</feature>
<proteinExistence type="inferred from homology"/>
<dbReference type="CDD" id="cd04465">
    <property type="entry name" value="S1_RPS1_repeat_ec2_hs2"/>
    <property type="match status" value="1"/>
</dbReference>
<evidence type="ECO:0000313" key="6">
    <source>
        <dbReference type="EMBL" id="BDG02586.1"/>
    </source>
</evidence>
<dbReference type="InterPro" id="IPR050437">
    <property type="entry name" value="Ribos_protein_bS1-like"/>
</dbReference>
<feature type="domain" description="S1 motif" evidence="5">
    <location>
        <begin position="432"/>
        <end position="499"/>
    </location>
</feature>
<dbReference type="EMBL" id="AP025591">
    <property type="protein sequence ID" value="BDG02586.1"/>
    <property type="molecule type" value="Genomic_DNA"/>
</dbReference>
<evidence type="ECO:0000313" key="7">
    <source>
        <dbReference type="Proteomes" id="UP001162891"/>
    </source>
</evidence>
<feature type="compositionally biased region" description="Pro residues" evidence="4">
    <location>
        <begin position="123"/>
        <end position="136"/>
    </location>
</feature>
<feature type="domain" description="S1 motif" evidence="5">
    <location>
        <begin position="164"/>
        <end position="236"/>
    </location>
</feature>
<evidence type="ECO:0000256" key="3">
    <source>
        <dbReference type="ARBA" id="ARBA00023274"/>
    </source>
</evidence>
<dbReference type="SUPFAM" id="SSF50249">
    <property type="entry name" value="Nucleic acid-binding proteins"/>
    <property type="match status" value="4"/>
</dbReference>
<dbReference type="PANTHER" id="PTHR10724">
    <property type="entry name" value="30S RIBOSOMAL PROTEIN S1"/>
    <property type="match status" value="1"/>
</dbReference>
<dbReference type="CDD" id="cd05688">
    <property type="entry name" value="S1_RPS1_repeat_ec3"/>
    <property type="match status" value="1"/>
</dbReference>
<feature type="domain" description="S1 motif" evidence="5">
    <location>
        <begin position="334"/>
        <end position="405"/>
    </location>
</feature>
<dbReference type="RefSeq" id="WP_248360277.1">
    <property type="nucleotide sequence ID" value="NZ_AP025591.1"/>
</dbReference>
<feature type="region of interest" description="Disordered" evidence="4">
    <location>
        <begin position="1"/>
        <end position="142"/>
    </location>
</feature>
<feature type="compositionally biased region" description="Gly residues" evidence="4">
    <location>
        <begin position="69"/>
        <end position="101"/>
    </location>
</feature>
<dbReference type="Proteomes" id="UP001162891">
    <property type="component" value="Chromosome"/>
</dbReference>
<dbReference type="PROSITE" id="PS50126">
    <property type="entry name" value="S1"/>
    <property type="match status" value="4"/>
</dbReference>
<protein>
    <recommendedName>
        <fullName evidence="5">S1 motif domain-containing protein</fullName>
    </recommendedName>
</protein>
<dbReference type="InterPro" id="IPR035104">
    <property type="entry name" value="Ribosomal_protein_S1-like"/>
</dbReference>
<evidence type="ECO:0000259" key="5">
    <source>
        <dbReference type="PROSITE" id="PS50126"/>
    </source>
</evidence>
<evidence type="ECO:0000256" key="1">
    <source>
        <dbReference type="ARBA" id="ARBA00006767"/>
    </source>
</evidence>
<dbReference type="InterPro" id="IPR003029">
    <property type="entry name" value="S1_domain"/>
</dbReference>
<feature type="compositionally biased region" description="Basic and acidic residues" evidence="4">
    <location>
        <begin position="102"/>
        <end position="122"/>
    </location>
</feature>
<keyword evidence="2" id="KW-0689">Ribosomal protein</keyword>
<organism evidence="6 7">
    <name type="scientific">Anaeromyxobacter oryzae</name>
    <dbReference type="NCBI Taxonomy" id="2918170"/>
    <lineage>
        <taxon>Bacteria</taxon>
        <taxon>Pseudomonadati</taxon>
        <taxon>Myxococcota</taxon>
        <taxon>Myxococcia</taxon>
        <taxon>Myxococcales</taxon>
        <taxon>Cystobacterineae</taxon>
        <taxon>Anaeromyxobacteraceae</taxon>
        <taxon>Anaeromyxobacter</taxon>
    </lineage>
</organism>
<dbReference type="Gene3D" id="2.40.50.140">
    <property type="entry name" value="Nucleic acid-binding proteins"/>
    <property type="match status" value="4"/>
</dbReference>
<reference evidence="7" key="1">
    <citation type="journal article" date="2022" name="Int. J. Syst. Evol. Microbiol.">
        <title>Anaeromyxobacter oryzae sp. nov., Anaeromyxobacter diazotrophicus sp. nov. and Anaeromyxobacter paludicola sp. nov., isolated from paddy soils.</title>
        <authorList>
            <person name="Itoh H."/>
            <person name="Xu Z."/>
            <person name="Mise K."/>
            <person name="Masuda Y."/>
            <person name="Ushijima N."/>
            <person name="Hayakawa C."/>
            <person name="Shiratori Y."/>
            <person name="Senoo K."/>
        </authorList>
    </citation>
    <scope>NUCLEOTIDE SEQUENCE [LARGE SCALE GENOMIC DNA]</scope>
    <source>
        <strain evidence="7">Red232</strain>
    </source>
</reference>
<feature type="region of interest" description="Disordered" evidence="4">
    <location>
        <begin position="403"/>
        <end position="429"/>
    </location>
</feature>
<dbReference type="PRINTS" id="PR00681">
    <property type="entry name" value="RIBOSOMALS1"/>
</dbReference>